<keyword evidence="1" id="KW-1133">Transmembrane helix</keyword>
<dbReference type="Pfam" id="PF19578">
    <property type="entry name" value="DUF6090"/>
    <property type="match status" value="1"/>
</dbReference>
<dbReference type="AlphaFoldDB" id="A0AAU6P264"/>
<evidence type="ECO:0000256" key="1">
    <source>
        <dbReference type="SAM" id="Phobius"/>
    </source>
</evidence>
<organism evidence="2 4">
    <name type="scientific">Mangrovimonas cancribranchiae</name>
    <dbReference type="NCBI Taxonomy" id="3080055"/>
    <lineage>
        <taxon>Bacteria</taxon>
        <taxon>Pseudomonadati</taxon>
        <taxon>Bacteroidota</taxon>
        <taxon>Flavobacteriia</taxon>
        <taxon>Flavobacteriales</taxon>
        <taxon>Flavobacteriaceae</taxon>
        <taxon>Mangrovimonas</taxon>
    </lineage>
</organism>
<dbReference type="EMBL" id="CP136925">
    <property type="protein sequence ID" value="WXA13609.1"/>
    <property type="molecule type" value="Genomic_DNA"/>
</dbReference>
<proteinExistence type="predicted"/>
<dbReference type="EMBL" id="CP136924">
    <property type="protein sequence ID" value="WXA03970.1"/>
    <property type="molecule type" value="Genomic_DNA"/>
</dbReference>
<dbReference type="InterPro" id="IPR045749">
    <property type="entry name" value="DUF6090"/>
</dbReference>
<accession>A0AAU6P264</accession>
<evidence type="ECO:0000313" key="4">
    <source>
        <dbReference type="Proteomes" id="UP001368318"/>
    </source>
</evidence>
<sequence>MIKFFRNIRKKLLSEGKTNNYLKYAIGEIILVVIGILIALQINNWNQNRIENNRARKLLKNMVEDLATDTLMLNRSIANYEFQSNNCVKLLNDSLFVNTTSDSLYYMLPLNQWGLLLTTQAFDKINNASLSSLLGSSELDQAISEYYITRAEFAEKQFSWEEQWTNKDEDFWLNTLEIEIPQFFKVKNNPSYKQSEPERKQELLRVITSTEGRQRIRHALDRKQIMLNTMKTRKETAINLIFQIKKHISSE</sequence>
<evidence type="ECO:0000313" key="2">
    <source>
        <dbReference type="EMBL" id="WXA03970.1"/>
    </source>
</evidence>
<reference evidence="2 4" key="1">
    <citation type="submission" date="2023-10" db="EMBL/GenBank/DDBJ databases">
        <title>Culture-based analysis of two novel bacteria associated with mangrove crab gills.</title>
        <authorList>
            <person name="Yang X."/>
            <person name="Garuglieri E."/>
            <person name="Van Goethem M.W."/>
            <person name="Fusi M."/>
            <person name="Marasco R."/>
            <person name="Daffonchio D.G."/>
        </authorList>
    </citation>
    <scope>NUCLEOTIDE SEQUENCE [LARGE SCALE GENOMIC DNA]</scope>
    <source>
        <strain evidence="3">UG2-1</strain>
        <strain evidence="2">UG2-2</strain>
        <strain evidence="4">UG2_2</strain>
    </source>
</reference>
<keyword evidence="1" id="KW-0472">Membrane</keyword>
<keyword evidence="4" id="KW-1185">Reference proteome</keyword>
<name>A0AAU6P264_9FLAO</name>
<protein>
    <submittedName>
        <fullName evidence="2">DUF6090 family protein</fullName>
    </submittedName>
</protein>
<keyword evidence="1" id="KW-0812">Transmembrane</keyword>
<dbReference type="KEGG" id="mcaa:R3L15_01770"/>
<dbReference type="Proteomes" id="UP001368318">
    <property type="component" value="Chromosome"/>
</dbReference>
<feature type="transmembrane region" description="Helical" evidence="1">
    <location>
        <begin position="21"/>
        <end position="42"/>
    </location>
</feature>
<dbReference type="RefSeq" id="WP_338732884.1">
    <property type="nucleotide sequence ID" value="NZ_CP136924.1"/>
</dbReference>
<gene>
    <name evidence="3" type="ORF">R3L15_01770</name>
    <name evidence="2" type="ORF">R3L16_05625</name>
</gene>
<evidence type="ECO:0000313" key="3">
    <source>
        <dbReference type="EMBL" id="WXA13609.1"/>
    </source>
</evidence>